<comment type="caution">
    <text evidence="2">The sequence shown here is derived from an EMBL/GenBank/DDBJ whole genome shotgun (WGS) entry which is preliminary data.</text>
</comment>
<evidence type="ECO:0000259" key="1">
    <source>
        <dbReference type="PROSITE" id="PS51186"/>
    </source>
</evidence>
<dbReference type="InterPro" id="IPR016181">
    <property type="entry name" value="Acyl_CoA_acyltransferase"/>
</dbReference>
<keyword evidence="2" id="KW-0808">Transferase</keyword>
<accession>A0A0G1KU37</accession>
<gene>
    <name evidence="2" type="ORF">UW44_C0012G0012</name>
</gene>
<dbReference type="AlphaFoldDB" id="A0A0G1KU37"/>
<sequence length="193" mass="21537">MEFALSQEVHTIEKELVTNKYFLVSARVNEIQDVLLWDEQAKIVSTGSGYSSPEDRERRLENLKKMIDDLNYQIQFIKDIAGRNIGCVMINLKPPAETPSEPITSTILHDNSDTINLEEFNKILSKDKANSGRAHIDSITIASDLRGQGVGTSIIDQLSLDLKSKGYQYLSLDTGVNNYAMVKASKGFGLKKL</sequence>
<reference evidence="2 3" key="1">
    <citation type="journal article" date="2015" name="Nature">
        <title>rRNA introns, odd ribosomes, and small enigmatic genomes across a large radiation of phyla.</title>
        <authorList>
            <person name="Brown C.T."/>
            <person name="Hug L.A."/>
            <person name="Thomas B.C."/>
            <person name="Sharon I."/>
            <person name="Castelle C.J."/>
            <person name="Singh A."/>
            <person name="Wilkins M.J."/>
            <person name="Williams K.H."/>
            <person name="Banfield J.F."/>
        </authorList>
    </citation>
    <scope>NUCLEOTIDE SEQUENCE [LARGE SCALE GENOMIC DNA]</scope>
</reference>
<dbReference type="Pfam" id="PF00583">
    <property type="entry name" value="Acetyltransf_1"/>
    <property type="match status" value="1"/>
</dbReference>
<feature type="domain" description="N-acetyltransferase" evidence="1">
    <location>
        <begin position="21"/>
        <end position="193"/>
    </location>
</feature>
<dbReference type="Proteomes" id="UP000034006">
    <property type="component" value="Unassembled WGS sequence"/>
</dbReference>
<dbReference type="GO" id="GO:0016747">
    <property type="term" value="F:acyltransferase activity, transferring groups other than amino-acyl groups"/>
    <property type="evidence" value="ECO:0007669"/>
    <property type="project" value="InterPro"/>
</dbReference>
<protein>
    <submittedName>
        <fullName evidence="2">Acetyltransferase family protein</fullName>
    </submittedName>
</protein>
<dbReference type="InterPro" id="IPR000182">
    <property type="entry name" value="GNAT_dom"/>
</dbReference>
<dbReference type="CDD" id="cd04301">
    <property type="entry name" value="NAT_SF"/>
    <property type="match status" value="1"/>
</dbReference>
<evidence type="ECO:0000313" key="2">
    <source>
        <dbReference type="EMBL" id="KKT51429.1"/>
    </source>
</evidence>
<dbReference type="PROSITE" id="PS51186">
    <property type="entry name" value="GNAT"/>
    <property type="match status" value="1"/>
</dbReference>
<proteinExistence type="predicted"/>
<dbReference type="Gene3D" id="3.40.630.30">
    <property type="match status" value="1"/>
</dbReference>
<evidence type="ECO:0000313" key="3">
    <source>
        <dbReference type="Proteomes" id="UP000034006"/>
    </source>
</evidence>
<dbReference type="EMBL" id="LCIH01000012">
    <property type="protein sequence ID" value="KKT51429.1"/>
    <property type="molecule type" value="Genomic_DNA"/>
</dbReference>
<name>A0A0G1KU37_9BACT</name>
<dbReference type="SUPFAM" id="SSF55729">
    <property type="entry name" value="Acyl-CoA N-acyltransferases (Nat)"/>
    <property type="match status" value="1"/>
</dbReference>
<organism evidence="2 3">
    <name type="scientific">Candidatus Collierbacteria bacterium GW2011_GWB2_44_22</name>
    <dbReference type="NCBI Taxonomy" id="1618387"/>
    <lineage>
        <taxon>Bacteria</taxon>
        <taxon>Candidatus Collieribacteriota</taxon>
    </lineage>
</organism>